<dbReference type="Proteomes" id="UP001189624">
    <property type="component" value="Chromosome 6"/>
</dbReference>
<keyword evidence="8" id="KW-1185">Reference proteome</keyword>
<feature type="region of interest" description="Disordered" evidence="5">
    <location>
        <begin position="794"/>
        <end position="838"/>
    </location>
</feature>
<evidence type="ECO:0000256" key="2">
    <source>
        <dbReference type="ARBA" id="ARBA00022884"/>
    </source>
</evidence>
<dbReference type="CDD" id="cd00590">
    <property type="entry name" value="RRM_SF"/>
    <property type="match status" value="1"/>
</dbReference>
<dbReference type="PROSITE" id="PS50102">
    <property type="entry name" value="RRM"/>
    <property type="match status" value="1"/>
</dbReference>
<feature type="compositionally biased region" description="Polar residues" evidence="5">
    <location>
        <begin position="800"/>
        <end position="809"/>
    </location>
</feature>
<feature type="domain" description="RRM" evidence="6">
    <location>
        <begin position="68"/>
        <end position="141"/>
    </location>
</feature>
<protein>
    <recommendedName>
        <fullName evidence="6">RRM domain-containing protein</fullName>
    </recommendedName>
</protein>
<dbReference type="InterPro" id="IPR035979">
    <property type="entry name" value="RBD_domain_sf"/>
</dbReference>
<dbReference type="FunFam" id="3.30.70.330:FF:000522">
    <property type="entry name" value="RNA recognition motif (RRM)-containing protein"/>
    <property type="match status" value="1"/>
</dbReference>
<dbReference type="Gene3D" id="3.30.70.330">
    <property type="match status" value="1"/>
</dbReference>
<evidence type="ECO:0000313" key="7">
    <source>
        <dbReference type="EMBL" id="CAJ1964091.1"/>
    </source>
</evidence>
<dbReference type="EMBL" id="OY731403">
    <property type="protein sequence ID" value="CAJ1964091.1"/>
    <property type="molecule type" value="Genomic_DNA"/>
</dbReference>
<dbReference type="Pfam" id="PF00076">
    <property type="entry name" value="RRM_1"/>
    <property type="match status" value="1"/>
</dbReference>
<comment type="subcellular location">
    <subcellularLocation>
        <location evidence="1">Nucleus</location>
    </subcellularLocation>
</comment>
<feature type="compositionally biased region" description="Basic and acidic residues" evidence="5">
    <location>
        <begin position="16"/>
        <end position="30"/>
    </location>
</feature>
<reference evidence="7" key="1">
    <citation type="submission" date="2023-10" db="EMBL/GenBank/DDBJ databases">
        <authorList>
            <person name="Domelevo Entfellner J.-B."/>
        </authorList>
    </citation>
    <scope>NUCLEOTIDE SEQUENCE</scope>
</reference>
<dbReference type="InterPro" id="IPR012677">
    <property type="entry name" value="Nucleotide-bd_a/b_plait_sf"/>
</dbReference>
<evidence type="ECO:0000256" key="4">
    <source>
        <dbReference type="PROSITE-ProRule" id="PRU00176"/>
    </source>
</evidence>
<name>A0AA86SL42_9FABA</name>
<dbReference type="PANTHER" id="PTHR23189">
    <property type="entry name" value="RNA RECOGNITION MOTIF-CONTAINING"/>
    <property type="match status" value="1"/>
</dbReference>
<feature type="region of interest" description="Disordered" evidence="5">
    <location>
        <begin position="723"/>
        <end position="777"/>
    </location>
</feature>
<organism evidence="7 8">
    <name type="scientific">Sphenostylis stenocarpa</name>
    <dbReference type="NCBI Taxonomy" id="92480"/>
    <lineage>
        <taxon>Eukaryota</taxon>
        <taxon>Viridiplantae</taxon>
        <taxon>Streptophyta</taxon>
        <taxon>Embryophyta</taxon>
        <taxon>Tracheophyta</taxon>
        <taxon>Spermatophyta</taxon>
        <taxon>Magnoliopsida</taxon>
        <taxon>eudicotyledons</taxon>
        <taxon>Gunneridae</taxon>
        <taxon>Pentapetalae</taxon>
        <taxon>rosids</taxon>
        <taxon>fabids</taxon>
        <taxon>Fabales</taxon>
        <taxon>Fabaceae</taxon>
        <taxon>Papilionoideae</taxon>
        <taxon>50 kb inversion clade</taxon>
        <taxon>NPAAA clade</taxon>
        <taxon>indigoferoid/millettioid clade</taxon>
        <taxon>Phaseoleae</taxon>
        <taxon>Sphenostylis</taxon>
    </lineage>
</organism>
<keyword evidence="2 4" id="KW-0694">RNA-binding</keyword>
<feature type="compositionally biased region" description="Low complexity" evidence="5">
    <location>
        <begin position="723"/>
        <end position="736"/>
    </location>
</feature>
<feature type="compositionally biased region" description="Polar residues" evidence="5">
    <location>
        <begin position="627"/>
        <end position="636"/>
    </location>
</feature>
<evidence type="ECO:0000256" key="5">
    <source>
        <dbReference type="SAM" id="MobiDB-lite"/>
    </source>
</evidence>
<sequence length="860" mass="96329">MMHWSLIEPKVDKSSAIPHDEDYSWDERNSTLRGSPFSKREFRGHHGSPELHYSDKSKLSDKNPEPSEVLWIGFPAQLKVDESILRKAFSPFGEVMKITTFPGRSYAFVRFRSLTSACRARDNLKGKLFGNPRVHICFAKSETGSSNSDRRALNAPRSPIYKSSGRDGSSDNLRQNRSFNADRSIGSPNQFRSWDSDPYDHKRGSSWASGTNTYDQRKVGEKGRTLGASQEIYELMNSPTRERHAHVGDIPERFPQKGAFYEDLQAFPDVPYLREAKRLKTGSPPLERELPEYPFSELERQKHVLPRLLSDLPPHEPFDKGFDAGNFTYGQTLDHPQNSPLPRLNRHEGWKSYDNLQMGSGAQQSTFVEKKRFTPEPDSSSLTEWKWEGTIAKGGTPVCRARCFPVGKVLDIMFNIEAKRSKLCLEMGSGRIMIKNCGITIQLPEFLDCTARTGLDMLSKHYYQAVGVWVVFFVPGSDADMEFYNEFMHYLEEKQRAAVAKLDEKTTLFLVPPSEFSEKVLKVPGKLSISGVILRLENPVLNHGPGHIQREMTNENLLSYNENILHSKSLFPSARVPTSPSISELGNSGISNLSFLGNKFAAAPSVSDSAHAAASMSESHDERNRNYPIQQRTSGPNLSSQNLQNFSNRTLPLQQSGGTVEPVADERQLITPRTVTDVNSISGIPYYGDNKLSYPDIRHLDPLSVPVGALPPEQLAQLAASLLEQQRQSGSSSSMSAFGDRDPRQINRFSTSDTSSRFSTSDTSSRQSQKYVTENNIVTSDQSTSQLGQILQMQKQQQISNAPQMSQIVQREPQREANGNQVVTDRSLQEDSDSDPQKRLQATLQLAAVLLQQIQQGKGS</sequence>
<feature type="region of interest" description="Disordered" evidence="5">
    <location>
        <begin position="16"/>
        <end position="61"/>
    </location>
</feature>
<dbReference type="CDD" id="cd21546">
    <property type="entry name" value="SPOC_FPA-like"/>
    <property type="match status" value="1"/>
</dbReference>
<accession>A0AA86SL42</accession>
<evidence type="ECO:0000256" key="3">
    <source>
        <dbReference type="ARBA" id="ARBA00023242"/>
    </source>
</evidence>
<gene>
    <name evidence="7" type="ORF">AYBTSS11_LOCUS20123</name>
</gene>
<dbReference type="SUPFAM" id="SSF54928">
    <property type="entry name" value="RNA-binding domain, RBD"/>
    <property type="match status" value="1"/>
</dbReference>
<feature type="region of interest" description="Disordered" evidence="5">
    <location>
        <begin position="143"/>
        <end position="219"/>
    </location>
</feature>
<evidence type="ECO:0000259" key="6">
    <source>
        <dbReference type="PROSITE" id="PS50102"/>
    </source>
</evidence>
<keyword evidence="3" id="KW-0539">Nucleus</keyword>
<feature type="compositionally biased region" description="Low complexity" evidence="5">
    <location>
        <begin position="749"/>
        <end position="769"/>
    </location>
</feature>
<dbReference type="Gramene" id="rna-AYBTSS11_LOCUS20123">
    <property type="protein sequence ID" value="CAJ1964091.1"/>
    <property type="gene ID" value="gene-AYBTSS11_LOCUS20123"/>
</dbReference>
<feature type="compositionally biased region" description="Basic and acidic residues" evidence="5">
    <location>
        <begin position="194"/>
        <end position="203"/>
    </location>
</feature>
<evidence type="ECO:0000256" key="1">
    <source>
        <dbReference type="ARBA" id="ARBA00004123"/>
    </source>
</evidence>
<dbReference type="InterPro" id="IPR012921">
    <property type="entry name" value="SPOC_C"/>
</dbReference>
<dbReference type="Pfam" id="PF07744">
    <property type="entry name" value="SPOC"/>
    <property type="match status" value="1"/>
</dbReference>
<proteinExistence type="predicted"/>
<feature type="region of interest" description="Disordered" evidence="5">
    <location>
        <begin position="611"/>
        <end position="644"/>
    </location>
</feature>
<feature type="compositionally biased region" description="Basic and acidic residues" evidence="5">
    <location>
        <begin position="47"/>
        <end position="61"/>
    </location>
</feature>
<feature type="region of interest" description="Disordered" evidence="5">
    <location>
        <begin position="362"/>
        <end position="381"/>
    </location>
</feature>
<dbReference type="GO" id="GO:0003723">
    <property type="term" value="F:RNA binding"/>
    <property type="evidence" value="ECO:0007669"/>
    <property type="project" value="UniProtKB-UniRule"/>
</dbReference>
<dbReference type="AlphaFoldDB" id="A0AA86SL42"/>
<feature type="compositionally biased region" description="Polar residues" evidence="5">
    <location>
        <begin position="817"/>
        <end position="826"/>
    </location>
</feature>
<dbReference type="GO" id="GO:0005634">
    <property type="term" value="C:nucleus"/>
    <property type="evidence" value="ECO:0007669"/>
    <property type="project" value="UniProtKB-SubCell"/>
</dbReference>
<feature type="compositionally biased region" description="Polar residues" evidence="5">
    <location>
        <begin position="170"/>
        <end position="193"/>
    </location>
</feature>
<evidence type="ECO:0000313" key="8">
    <source>
        <dbReference type="Proteomes" id="UP001189624"/>
    </source>
</evidence>
<dbReference type="InterPro" id="IPR000504">
    <property type="entry name" value="RRM_dom"/>
</dbReference>
<dbReference type="SMART" id="SM00360">
    <property type="entry name" value="RRM"/>
    <property type="match status" value="1"/>
</dbReference>